<name>A0A2Z7BVW9_9LAMI</name>
<reference evidence="1 2" key="1">
    <citation type="journal article" date="2015" name="Proc. Natl. Acad. Sci. U.S.A.">
        <title>The resurrection genome of Boea hygrometrica: A blueprint for survival of dehydration.</title>
        <authorList>
            <person name="Xiao L."/>
            <person name="Yang G."/>
            <person name="Zhang L."/>
            <person name="Yang X."/>
            <person name="Zhao S."/>
            <person name="Ji Z."/>
            <person name="Zhou Q."/>
            <person name="Hu M."/>
            <person name="Wang Y."/>
            <person name="Chen M."/>
            <person name="Xu Y."/>
            <person name="Jin H."/>
            <person name="Xiao X."/>
            <person name="Hu G."/>
            <person name="Bao F."/>
            <person name="Hu Y."/>
            <person name="Wan P."/>
            <person name="Li L."/>
            <person name="Deng X."/>
            <person name="Kuang T."/>
            <person name="Xiang C."/>
            <person name="Zhu J.K."/>
            <person name="Oliver M.J."/>
            <person name="He Y."/>
        </authorList>
    </citation>
    <scope>NUCLEOTIDE SEQUENCE [LARGE SCALE GENOMIC DNA]</scope>
    <source>
        <strain evidence="2">cv. XS01</strain>
    </source>
</reference>
<protein>
    <submittedName>
        <fullName evidence="1">Uncharacterized protein</fullName>
    </submittedName>
</protein>
<dbReference type="EMBL" id="KV001896">
    <property type="protein sequence ID" value="KZV38436.1"/>
    <property type="molecule type" value="Genomic_DNA"/>
</dbReference>
<accession>A0A2Z7BVW9</accession>
<dbReference type="AlphaFoldDB" id="A0A2Z7BVW9"/>
<sequence>MTTKGPQRKGECAADEPCALSTRKDKDYVLTDLYTPSIMSHSAKTDIRSLIKRNGPNV</sequence>
<organism evidence="1 2">
    <name type="scientific">Dorcoceras hygrometricum</name>
    <dbReference type="NCBI Taxonomy" id="472368"/>
    <lineage>
        <taxon>Eukaryota</taxon>
        <taxon>Viridiplantae</taxon>
        <taxon>Streptophyta</taxon>
        <taxon>Embryophyta</taxon>
        <taxon>Tracheophyta</taxon>
        <taxon>Spermatophyta</taxon>
        <taxon>Magnoliopsida</taxon>
        <taxon>eudicotyledons</taxon>
        <taxon>Gunneridae</taxon>
        <taxon>Pentapetalae</taxon>
        <taxon>asterids</taxon>
        <taxon>lamiids</taxon>
        <taxon>Lamiales</taxon>
        <taxon>Gesneriaceae</taxon>
        <taxon>Didymocarpoideae</taxon>
        <taxon>Trichosporeae</taxon>
        <taxon>Loxocarpinae</taxon>
        <taxon>Dorcoceras</taxon>
    </lineage>
</organism>
<evidence type="ECO:0000313" key="1">
    <source>
        <dbReference type="EMBL" id="KZV38436.1"/>
    </source>
</evidence>
<keyword evidence="2" id="KW-1185">Reference proteome</keyword>
<gene>
    <name evidence="1" type="ORF">F511_41948</name>
</gene>
<evidence type="ECO:0000313" key="2">
    <source>
        <dbReference type="Proteomes" id="UP000250235"/>
    </source>
</evidence>
<dbReference type="Proteomes" id="UP000250235">
    <property type="component" value="Unassembled WGS sequence"/>
</dbReference>
<proteinExistence type="predicted"/>